<sequence>MNVDVTVDVHRRSAMNLCTTLLSRAIAASDASGFELDQTLFNPILLALLAKRKHIIIRSPEEDIPRILKNVVHVLHSILYLSVLKLKLRTYDKETMSPEDFLRLLFLRTSQNIESGSRPGSRKASGINESLTGTLPFKRSSSYPNTAYSFDGLYAHPRFLSENHSLFRSQTDPLQPSLLSQGDGGKPNELPQALVLTGIEHASVRVQETLWRLMTENKFSLSQSNTNSNIQNDRSRTESVYEEHAESHKDPTIFNLDENFLLVYVCPILDGRERPQIHKSLIDRFALCVDVDISSQSFSPNQRAGNLPTETHLPPQSTGLVLSPTDLSQIQRILFPPSPFARLGGKPMSNSSLSSRASLLLADLLSAVRHHPHLEGSLLSARCHAQCVDLVRAHSVLFGTIHVGQEPSPDNATDEDVRRVIMLSAVAHRLRVRDGPEEEVLASAVYPTVRDGNNSQARWKEGRRSVQEVLKDIVESF</sequence>
<accession>A0A0H2SMV1</accession>
<dbReference type="EMBL" id="KQ085895">
    <property type="protein sequence ID" value="KLO18401.1"/>
    <property type="molecule type" value="Genomic_DNA"/>
</dbReference>
<reference evidence="1 2" key="1">
    <citation type="submission" date="2015-04" db="EMBL/GenBank/DDBJ databases">
        <title>Complete genome sequence of Schizopora paradoxa KUC8140, a cosmopolitan wood degrader in East Asia.</title>
        <authorList>
            <consortium name="DOE Joint Genome Institute"/>
            <person name="Min B."/>
            <person name="Park H."/>
            <person name="Jang Y."/>
            <person name="Kim J.-J."/>
            <person name="Kim K.H."/>
            <person name="Pangilinan J."/>
            <person name="Lipzen A."/>
            <person name="Riley R."/>
            <person name="Grigoriev I.V."/>
            <person name="Spatafora J.W."/>
            <person name="Choi I.-G."/>
        </authorList>
    </citation>
    <scope>NUCLEOTIDE SEQUENCE [LARGE SCALE GENOMIC DNA]</scope>
    <source>
        <strain evidence="1 2">KUC8140</strain>
    </source>
</reference>
<keyword evidence="2" id="KW-1185">Reference proteome</keyword>
<proteinExistence type="predicted"/>
<protein>
    <submittedName>
        <fullName evidence="1">Uncharacterized protein</fullName>
    </submittedName>
</protein>
<dbReference type="AlphaFoldDB" id="A0A0H2SMV1"/>
<dbReference type="InParanoid" id="A0A0H2SMV1"/>
<gene>
    <name evidence="1" type="ORF">SCHPADRAFT_866786</name>
</gene>
<evidence type="ECO:0000313" key="2">
    <source>
        <dbReference type="Proteomes" id="UP000053477"/>
    </source>
</evidence>
<evidence type="ECO:0000313" key="1">
    <source>
        <dbReference type="EMBL" id="KLO18401.1"/>
    </source>
</evidence>
<dbReference type="OrthoDB" id="5582146at2759"/>
<dbReference type="Proteomes" id="UP000053477">
    <property type="component" value="Unassembled WGS sequence"/>
</dbReference>
<organism evidence="1 2">
    <name type="scientific">Schizopora paradoxa</name>
    <dbReference type="NCBI Taxonomy" id="27342"/>
    <lineage>
        <taxon>Eukaryota</taxon>
        <taxon>Fungi</taxon>
        <taxon>Dikarya</taxon>
        <taxon>Basidiomycota</taxon>
        <taxon>Agaricomycotina</taxon>
        <taxon>Agaricomycetes</taxon>
        <taxon>Hymenochaetales</taxon>
        <taxon>Schizoporaceae</taxon>
        <taxon>Schizopora</taxon>
    </lineage>
</organism>
<name>A0A0H2SMV1_9AGAM</name>